<feature type="transmembrane region" description="Helical" evidence="2">
    <location>
        <begin position="275"/>
        <end position="292"/>
    </location>
</feature>
<evidence type="ECO:0008006" key="5">
    <source>
        <dbReference type="Google" id="ProtNLM"/>
    </source>
</evidence>
<keyword evidence="2" id="KW-0472">Membrane</keyword>
<dbReference type="STRING" id="1610491.AAV94_03930"/>
<protein>
    <recommendedName>
        <fullName evidence="5">Transmembrane protein</fullName>
    </recommendedName>
</protein>
<dbReference type="Proteomes" id="UP000050580">
    <property type="component" value="Unassembled WGS sequence"/>
</dbReference>
<gene>
    <name evidence="3" type="ORF">AAV94_03930</name>
</gene>
<keyword evidence="1" id="KW-0175">Coiled coil</keyword>
<reference evidence="3 4" key="1">
    <citation type="submission" date="2015-05" db="EMBL/GenBank/DDBJ databases">
        <title>Draft genome sequence of Lampropedia sp. CT6, isolated from the microbial mat of a hot water spring, located at Manikaran, India.</title>
        <authorList>
            <person name="Tripathi C."/>
            <person name="Rani P."/>
            <person name="Mahato N.K."/>
            <person name="Lal R."/>
        </authorList>
    </citation>
    <scope>NUCLEOTIDE SEQUENCE [LARGE SCALE GENOMIC DNA]</scope>
    <source>
        <strain evidence="3 4">CT6</strain>
    </source>
</reference>
<evidence type="ECO:0000256" key="2">
    <source>
        <dbReference type="SAM" id="Phobius"/>
    </source>
</evidence>
<evidence type="ECO:0000256" key="1">
    <source>
        <dbReference type="SAM" id="Coils"/>
    </source>
</evidence>
<name>A0A0U1Q1R4_9BURK</name>
<dbReference type="EMBL" id="LBNQ01000016">
    <property type="protein sequence ID" value="KKW68681.1"/>
    <property type="molecule type" value="Genomic_DNA"/>
</dbReference>
<organism evidence="3 4">
    <name type="scientific">Lampropedia cohaerens</name>
    <dbReference type="NCBI Taxonomy" id="1610491"/>
    <lineage>
        <taxon>Bacteria</taxon>
        <taxon>Pseudomonadati</taxon>
        <taxon>Pseudomonadota</taxon>
        <taxon>Betaproteobacteria</taxon>
        <taxon>Burkholderiales</taxon>
        <taxon>Comamonadaceae</taxon>
        <taxon>Lampropedia</taxon>
    </lineage>
</organism>
<accession>A0A0U1Q1R4</accession>
<feature type="coiled-coil region" evidence="1">
    <location>
        <begin position="251"/>
        <end position="278"/>
    </location>
</feature>
<comment type="caution">
    <text evidence="3">The sequence shown here is derived from an EMBL/GenBank/DDBJ whole genome shotgun (WGS) entry which is preliminary data.</text>
</comment>
<sequence>MVARIYSFGDEALPKACNALTIDGKDVQVFRKVLREQMQLCENRDGWWLRFFVESDYAQCFFVQFTQEEAPESKPVKYRGRWPISTLAYAYLQQAAEPEAVDAQALERACRATSVLVRGSKSVGSCDLYEASTHWGHVDGRGAQYISKHDRLAQFERHVLLHVLAYAYLLTMETLGDRLSEALTLGKGEQELRDLYKKVALFQARSFFHQPVRLSNAATCEAWVRIDEALGIHAASDELFKQVESAHYIFALDEEKRAQALQQQRAREEKRRDRLLVIAGLLLALASVPGLYDLLGAWL</sequence>
<evidence type="ECO:0000313" key="3">
    <source>
        <dbReference type="EMBL" id="KKW68681.1"/>
    </source>
</evidence>
<keyword evidence="2" id="KW-1133">Transmembrane helix</keyword>
<keyword evidence="2" id="KW-0812">Transmembrane</keyword>
<keyword evidence="4" id="KW-1185">Reference proteome</keyword>
<proteinExistence type="predicted"/>
<evidence type="ECO:0000313" key="4">
    <source>
        <dbReference type="Proteomes" id="UP000050580"/>
    </source>
</evidence>
<dbReference type="AlphaFoldDB" id="A0A0U1Q1R4"/>